<proteinExistence type="predicted"/>
<keyword evidence="1" id="KW-0472">Membrane</keyword>
<comment type="caution">
    <text evidence="2">The sequence shown here is derived from an EMBL/GenBank/DDBJ whole genome shotgun (WGS) entry which is preliminary data.</text>
</comment>
<accession>A0ABD1RY27</accession>
<evidence type="ECO:0000313" key="2">
    <source>
        <dbReference type="EMBL" id="KAL2493347.1"/>
    </source>
</evidence>
<sequence>MEVGERNGGGGEKGFQGERLGREEMQVMAEEERVGGEVVERGINFERCLWWWQVLELERRRVLWDSMSLVLVLALNLLAVFLRFFVVFLVARPAVTILPVAG</sequence>
<organism evidence="2 3">
    <name type="scientific">Abeliophyllum distichum</name>
    <dbReference type="NCBI Taxonomy" id="126358"/>
    <lineage>
        <taxon>Eukaryota</taxon>
        <taxon>Viridiplantae</taxon>
        <taxon>Streptophyta</taxon>
        <taxon>Embryophyta</taxon>
        <taxon>Tracheophyta</taxon>
        <taxon>Spermatophyta</taxon>
        <taxon>Magnoliopsida</taxon>
        <taxon>eudicotyledons</taxon>
        <taxon>Gunneridae</taxon>
        <taxon>Pentapetalae</taxon>
        <taxon>asterids</taxon>
        <taxon>lamiids</taxon>
        <taxon>Lamiales</taxon>
        <taxon>Oleaceae</taxon>
        <taxon>Forsythieae</taxon>
        <taxon>Abeliophyllum</taxon>
    </lineage>
</organism>
<name>A0ABD1RY27_9LAMI</name>
<evidence type="ECO:0000256" key="1">
    <source>
        <dbReference type="SAM" id="Phobius"/>
    </source>
</evidence>
<feature type="transmembrane region" description="Helical" evidence="1">
    <location>
        <begin position="69"/>
        <end position="91"/>
    </location>
</feature>
<dbReference type="EMBL" id="JBFOLK010000008">
    <property type="protein sequence ID" value="KAL2493347.1"/>
    <property type="molecule type" value="Genomic_DNA"/>
</dbReference>
<keyword evidence="3" id="KW-1185">Reference proteome</keyword>
<gene>
    <name evidence="2" type="ORF">Adt_28975</name>
</gene>
<evidence type="ECO:0008006" key="4">
    <source>
        <dbReference type="Google" id="ProtNLM"/>
    </source>
</evidence>
<keyword evidence="1" id="KW-0812">Transmembrane</keyword>
<dbReference type="Proteomes" id="UP001604336">
    <property type="component" value="Unassembled WGS sequence"/>
</dbReference>
<protein>
    <recommendedName>
        <fullName evidence="4">Transmembrane protein</fullName>
    </recommendedName>
</protein>
<reference evidence="3" key="1">
    <citation type="submission" date="2024-07" db="EMBL/GenBank/DDBJ databases">
        <title>Two chromosome-level genome assemblies of Korean endemic species Abeliophyllum distichum and Forsythia ovata (Oleaceae).</title>
        <authorList>
            <person name="Jang H."/>
        </authorList>
    </citation>
    <scope>NUCLEOTIDE SEQUENCE [LARGE SCALE GENOMIC DNA]</scope>
</reference>
<dbReference type="AlphaFoldDB" id="A0ABD1RY27"/>
<evidence type="ECO:0000313" key="3">
    <source>
        <dbReference type="Proteomes" id="UP001604336"/>
    </source>
</evidence>
<keyword evidence="1" id="KW-1133">Transmembrane helix</keyword>